<evidence type="ECO:0000256" key="5">
    <source>
        <dbReference type="ARBA" id="ARBA00023274"/>
    </source>
</evidence>
<evidence type="ECO:0000313" key="10">
    <source>
        <dbReference type="EMBL" id="KKR30295.1"/>
    </source>
</evidence>
<organism evidence="10 11">
    <name type="scientific">Candidatus Woesebacteria bacterium GW2011_GWA1_39_8</name>
    <dbReference type="NCBI Taxonomy" id="1618552"/>
    <lineage>
        <taxon>Bacteria</taxon>
        <taxon>Candidatus Woeseibacteriota</taxon>
    </lineage>
</organism>
<dbReference type="Pfam" id="PF00189">
    <property type="entry name" value="Ribosomal_S3_C"/>
    <property type="match status" value="1"/>
</dbReference>
<evidence type="ECO:0000256" key="8">
    <source>
        <dbReference type="HAMAP-Rule" id="MF_01309"/>
    </source>
</evidence>
<dbReference type="Gene3D" id="3.30.300.20">
    <property type="match status" value="1"/>
</dbReference>
<evidence type="ECO:0000256" key="7">
    <source>
        <dbReference type="ARBA" id="ARBA00035257"/>
    </source>
</evidence>
<dbReference type="GO" id="GO:0006412">
    <property type="term" value="P:translation"/>
    <property type="evidence" value="ECO:0007669"/>
    <property type="project" value="UniProtKB-UniRule"/>
</dbReference>
<dbReference type="InterPro" id="IPR057258">
    <property type="entry name" value="Ribosomal_uS3"/>
</dbReference>
<dbReference type="AlphaFoldDB" id="A0A0G0S6E3"/>
<dbReference type="PANTHER" id="PTHR11760">
    <property type="entry name" value="30S/40S RIBOSOMAL PROTEIN S3"/>
    <property type="match status" value="1"/>
</dbReference>
<proteinExistence type="inferred from homology"/>
<comment type="similarity">
    <text evidence="1 8">Belongs to the universal ribosomal protein uS3 family.</text>
</comment>
<evidence type="ECO:0000256" key="1">
    <source>
        <dbReference type="ARBA" id="ARBA00010761"/>
    </source>
</evidence>
<keyword evidence="2 8" id="KW-0699">rRNA-binding</keyword>
<dbReference type="InterPro" id="IPR036419">
    <property type="entry name" value="Ribosomal_S3_C_sf"/>
</dbReference>
<name>A0A0G0S6E3_9BACT</name>
<evidence type="ECO:0000313" key="11">
    <source>
        <dbReference type="Proteomes" id="UP000034793"/>
    </source>
</evidence>
<protein>
    <recommendedName>
        <fullName evidence="7 8">Small ribosomal subunit protein uS3</fullName>
    </recommendedName>
</protein>
<keyword evidence="4 8" id="KW-0689">Ribosomal protein</keyword>
<keyword evidence="5 8" id="KW-0687">Ribonucleoprotein</keyword>
<dbReference type="GO" id="GO:0003735">
    <property type="term" value="F:structural constituent of ribosome"/>
    <property type="evidence" value="ECO:0007669"/>
    <property type="project" value="InterPro"/>
</dbReference>
<reference evidence="10 11" key="1">
    <citation type="journal article" date="2015" name="Nature">
        <title>rRNA introns, odd ribosomes, and small enigmatic genomes across a large radiation of phyla.</title>
        <authorList>
            <person name="Brown C.T."/>
            <person name="Hug L.A."/>
            <person name="Thomas B.C."/>
            <person name="Sharon I."/>
            <person name="Castelle C.J."/>
            <person name="Singh A."/>
            <person name="Wilkins M.J."/>
            <person name="Williams K.H."/>
            <person name="Banfield J.F."/>
        </authorList>
    </citation>
    <scope>NUCLEOTIDE SEQUENCE [LARGE SCALE GENOMIC DNA]</scope>
</reference>
<dbReference type="InterPro" id="IPR004044">
    <property type="entry name" value="KH_dom_type_2"/>
</dbReference>
<dbReference type="GO" id="GO:0003729">
    <property type="term" value="F:mRNA binding"/>
    <property type="evidence" value="ECO:0007669"/>
    <property type="project" value="UniProtKB-UniRule"/>
</dbReference>
<dbReference type="GO" id="GO:0019843">
    <property type="term" value="F:rRNA binding"/>
    <property type="evidence" value="ECO:0007669"/>
    <property type="project" value="UniProtKB-UniRule"/>
</dbReference>
<dbReference type="GO" id="GO:0022627">
    <property type="term" value="C:cytosolic small ribosomal subunit"/>
    <property type="evidence" value="ECO:0007669"/>
    <property type="project" value="TreeGrafter"/>
</dbReference>
<dbReference type="EMBL" id="LBXL01000009">
    <property type="protein sequence ID" value="KKR30295.1"/>
    <property type="molecule type" value="Genomic_DNA"/>
</dbReference>
<dbReference type="Proteomes" id="UP000034793">
    <property type="component" value="Unassembled WGS sequence"/>
</dbReference>
<dbReference type="SUPFAM" id="SSF54821">
    <property type="entry name" value="Ribosomal protein S3 C-terminal domain"/>
    <property type="match status" value="1"/>
</dbReference>
<evidence type="ECO:0000256" key="6">
    <source>
        <dbReference type="ARBA" id="ARBA00024998"/>
    </source>
</evidence>
<dbReference type="InterPro" id="IPR005704">
    <property type="entry name" value="Ribosomal_uS3_bac-typ"/>
</dbReference>
<dbReference type="NCBIfam" id="TIGR01009">
    <property type="entry name" value="rpsC_bact"/>
    <property type="match status" value="1"/>
</dbReference>
<evidence type="ECO:0000256" key="4">
    <source>
        <dbReference type="ARBA" id="ARBA00022980"/>
    </source>
</evidence>
<dbReference type="InterPro" id="IPR001351">
    <property type="entry name" value="Ribosomal_uS3_C"/>
</dbReference>
<feature type="domain" description="KH type-2" evidence="9">
    <location>
        <begin position="59"/>
        <end position="136"/>
    </location>
</feature>
<comment type="subunit">
    <text evidence="8">Part of the 30S ribosomal subunit. Forms a tight complex with proteins S10 and S14.</text>
</comment>
<dbReference type="PANTHER" id="PTHR11760:SF19">
    <property type="entry name" value="SMALL RIBOSOMAL SUBUNIT PROTEIN US3C"/>
    <property type="match status" value="1"/>
</dbReference>
<accession>A0A0G0S6E3</accession>
<dbReference type="Gene3D" id="3.30.1140.32">
    <property type="entry name" value="Ribosomal protein S3, C-terminal domain"/>
    <property type="match status" value="1"/>
</dbReference>
<comment type="function">
    <text evidence="6 8">Binds the lower part of the 30S subunit head. Binds mRNA in the 70S ribosome, positioning it for translation.</text>
</comment>
<evidence type="ECO:0000256" key="2">
    <source>
        <dbReference type="ARBA" id="ARBA00022730"/>
    </source>
</evidence>
<evidence type="ECO:0000256" key="3">
    <source>
        <dbReference type="ARBA" id="ARBA00022884"/>
    </source>
</evidence>
<dbReference type="SUPFAM" id="SSF54814">
    <property type="entry name" value="Prokaryotic type KH domain (KH-domain type II)"/>
    <property type="match status" value="1"/>
</dbReference>
<dbReference type="FunFam" id="3.30.300.20:FF:000001">
    <property type="entry name" value="30S ribosomal protein S3"/>
    <property type="match status" value="1"/>
</dbReference>
<sequence>MKLIGNWKLEIGNSRLKGGRVGQKINPTGFRIGTFMPWKSRWFVDDTRYKDYLLEDITIRKALMGKLKLAGITRVEIERLPKSMVIVLIVSRPGVVIGRGGSGLEDVKKFILNTLQAVRGKKITDIKIDLQVNEVKNPELSAYLVASRIVSELERRIPHRRVVAKTIERVMQSGALGVKIILSGRIGGAEIGRTEKYHQGSVPSQTMRENIDYAQIPALLKRGYVGVKVFIHKKQEEE</sequence>
<dbReference type="InterPro" id="IPR009019">
    <property type="entry name" value="KH_sf_prok-type"/>
</dbReference>
<gene>
    <name evidence="8" type="primary">rpsC</name>
    <name evidence="10" type="ORF">UT61_C0009G0028</name>
</gene>
<dbReference type="Pfam" id="PF07650">
    <property type="entry name" value="KH_2"/>
    <property type="match status" value="1"/>
</dbReference>
<keyword evidence="3 8" id="KW-0694">RNA-binding</keyword>
<dbReference type="HAMAP" id="MF_01309_B">
    <property type="entry name" value="Ribosomal_uS3_B"/>
    <property type="match status" value="1"/>
</dbReference>
<evidence type="ECO:0000259" key="9">
    <source>
        <dbReference type="PROSITE" id="PS50823"/>
    </source>
</evidence>
<dbReference type="CDD" id="cd02412">
    <property type="entry name" value="KH-II_30S_S3"/>
    <property type="match status" value="1"/>
</dbReference>
<dbReference type="PATRIC" id="fig|1618552.3.peg.377"/>
<dbReference type="InterPro" id="IPR015946">
    <property type="entry name" value="KH_dom-like_a/b"/>
</dbReference>
<comment type="caution">
    <text evidence="10">The sequence shown here is derived from an EMBL/GenBank/DDBJ whole genome shotgun (WGS) entry which is preliminary data.</text>
</comment>
<dbReference type="PROSITE" id="PS50823">
    <property type="entry name" value="KH_TYPE_2"/>
    <property type="match status" value="1"/>
</dbReference>